<evidence type="ECO:0000313" key="3">
    <source>
        <dbReference type="Proteomes" id="UP001157418"/>
    </source>
</evidence>
<name>A0AAU9NUZ3_9ASTR</name>
<dbReference type="Gene3D" id="3.40.50.450">
    <property type="match status" value="1"/>
</dbReference>
<keyword evidence="1" id="KW-0812">Transmembrane</keyword>
<organism evidence="2 3">
    <name type="scientific">Lactuca virosa</name>
    <dbReference type="NCBI Taxonomy" id="75947"/>
    <lineage>
        <taxon>Eukaryota</taxon>
        <taxon>Viridiplantae</taxon>
        <taxon>Streptophyta</taxon>
        <taxon>Embryophyta</taxon>
        <taxon>Tracheophyta</taxon>
        <taxon>Spermatophyta</taxon>
        <taxon>Magnoliopsida</taxon>
        <taxon>eudicotyledons</taxon>
        <taxon>Gunneridae</taxon>
        <taxon>Pentapetalae</taxon>
        <taxon>asterids</taxon>
        <taxon>campanulids</taxon>
        <taxon>Asterales</taxon>
        <taxon>Asteraceae</taxon>
        <taxon>Cichorioideae</taxon>
        <taxon>Cichorieae</taxon>
        <taxon>Lactucinae</taxon>
        <taxon>Lactuca</taxon>
    </lineage>
</organism>
<evidence type="ECO:0000256" key="1">
    <source>
        <dbReference type="SAM" id="Phobius"/>
    </source>
</evidence>
<feature type="transmembrane region" description="Helical" evidence="1">
    <location>
        <begin position="13"/>
        <end position="34"/>
    </location>
</feature>
<accession>A0AAU9NUZ3</accession>
<dbReference type="EMBL" id="CAKMRJ010005412">
    <property type="protein sequence ID" value="CAH1441734.1"/>
    <property type="molecule type" value="Genomic_DNA"/>
</dbReference>
<dbReference type="AlphaFoldDB" id="A0AAU9NUZ3"/>
<keyword evidence="3" id="KW-1185">Reference proteome</keyword>
<reference evidence="2 3" key="1">
    <citation type="submission" date="2022-01" db="EMBL/GenBank/DDBJ databases">
        <authorList>
            <person name="Xiong W."/>
            <person name="Schranz E."/>
        </authorList>
    </citation>
    <scope>NUCLEOTIDE SEQUENCE [LARGE SCALE GENOMIC DNA]</scope>
</reference>
<keyword evidence="1" id="KW-0472">Membrane</keyword>
<dbReference type="PANTHER" id="PTHR31208">
    <property type="entry name" value="EXPRESSED PROTEIN"/>
    <property type="match status" value="1"/>
</dbReference>
<evidence type="ECO:0000313" key="2">
    <source>
        <dbReference type="EMBL" id="CAH1441734.1"/>
    </source>
</evidence>
<dbReference type="SUPFAM" id="SSF102405">
    <property type="entry name" value="MCP/YpsA-like"/>
    <property type="match status" value="1"/>
</dbReference>
<sequence length="160" mass="17858">MVQDVISEKLRNFIHYMATFVSGFLVGFTTVWLYNSLWHCLMGKKVAKLLGCTSWLGAGPGLMDAATRDALEAGKSVGGFNIAKETGEWTVTNFHPYLPSHAYLTCRFFSARKHGLMDAVVRIREDRIGGLFPKERFPPFNAKQSLCPSCGHTIQSRLRG</sequence>
<dbReference type="Proteomes" id="UP001157418">
    <property type="component" value="Unassembled WGS sequence"/>
</dbReference>
<keyword evidence="1" id="KW-1133">Transmembrane helix</keyword>
<comment type="caution">
    <text evidence="2">The sequence shown here is derived from an EMBL/GenBank/DDBJ whole genome shotgun (WGS) entry which is preliminary data.</text>
</comment>
<proteinExistence type="predicted"/>
<protein>
    <submittedName>
        <fullName evidence="2">Uncharacterized protein</fullName>
    </submittedName>
</protein>
<gene>
    <name evidence="2" type="ORF">LVIROSA_LOCUS27773</name>
</gene>
<dbReference type="PANTHER" id="PTHR31208:SF11">
    <property type="entry name" value="CYTOKININ RIBOSIDE 5'-MONOPHOSPHATE PHOSPHORIBOHYDROLASE"/>
    <property type="match status" value="1"/>
</dbReference>